<reference evidence="1" key="1">
    <citation type="submission" date="2020-04" db="EMBL/GenBank/DDBJ databases">
        <authorList>
            <person name="Broberg M."/>
        </authorList>
    </citation>
    <scope>NUCLEOTIDE SEQUENCE</scope>
</reference>
<dbReference type="Proteomes" id="UP000836387">
    <property type="component" value="Unassembled WGS sequence"/>
</dbReference>
<protein>
    <submittedName>
        <fullName evidence="1">Uncharacterized protein</fullName>
    </submittedName>
</protein>
<proteinExistence type="predicted"/>
<comment type="caution">
    <text evidence="1">The sequence shown here is derived from an EMBL/GenBank/DDBJ whole genome shotgun (WGS) entry which is preliminary data.</text>
</comment>
<gene>
    <name evidence="1" type="ORF">CRV2_00001938</name>
</gene>
<organism evidence="1 2">
    <name type="scientific">Clonostachys rosea f. rosea IK726</name>
    <dbReference type="NCBI Taxonomy" id="1349383"/>
    <lineage>
        <taxon>Eukaryota</taxon>
        <taxon>Fungi</taxon>
        <taxon>Dikarya</taxon>
        <taxon>Ascomycota</taxon>
        <taxon>Pezizomycotina</taxon>
        <taxon>Sordariomycetes</taxon>
        <taxon>Hypocreomycetidae</taxon>
        <taxon>Hypocreales</taxon>
        <taxon>Bionectriaceae</taxon>
        <taxon>Clonostachys</taxon>
    </lineage>
</organism>
<sequence length="458" mass="50122">MAVPRYSSGDVSPAPLGRNLEFPVSGRIAKNRFLKSPMAETLATWSPRHVYERGIPTDELVELYRRWGEGKNNWGVIVTGNIDTNWAMVNGPGDMIITPDCLFEGERFEKFTELAAAAKADGSLIVGQITHPGRQVRAAVSPTSVSASDVQLVNTEPKDGQTFGKPHAATRAEMKKIVDEFAYAAEYLEKAGFDGIELHAAHGYLIAQFLSRTTNKRTDEYGVQTTENRMRFLSDVVRGIKARVSPKFIVSAKLNSVEFQEGGVTPDEAREVCETLEKLGLDFVELSGGTYEELGLKFERESTKIREGFFLKFAQAISQALGPGRKMKLYLSGGMRSVGSMISALDSVDGIGLGRPAAAEPRLASDIVEGRAGGALKPQTAGEEFPLSLMAAGAQIWQIARGKEPFQLWDEKVLAQLEQDLGIWFGEKTEDGDKLEHTKPPMYTGPQHEYESSATVVA</sequence>
<dbReference type="EMBL" id="CADEHS020000005">
    <property type="protein sequence ID" value="CAG9940523.1"/>
    <property type="molecule type" value="Genomic_DNA"/>
</dbReference>
<keyword evidence="2" id="KW-1185">Reference proteome</keyword>
<evidence type="ECO:0000313" key="1">
    <source>
        <dbReference type="EMBL" id="CAG9940523.1"/>
    </source>
</evidence>
<reference evidence="1" key="2">
    <citation type="submission" date="2021-10" db="EMBL/GenBank/DDBJ databases">
        <authorList>
            <person name="Piombo E."/>
        </authorList>
    </citation>
    <scope>NUCLEOTIDE SEQUENCE</scope>
</reference>
<evidence type="ECO:0000313" key="2">
    <source>
        <dbReference type="Proteomes" id="UP000836387"/>
    </source>
</evidence>
<name>A0ACA9THZ6_BIOOC</name>
<accession>A0ACA9THZ6</accession>